<feature type="compositionally biased region" description="Polar residues" evidence="4">
    <location>
        <begin position="275"/>
        <end position="289"/>
    </location>
</feature>
<feature type="region of interest" description="Disordered" evidence="4">
    <location>
        <begin position="210"/>
        <end position="289"/>
    </location>
</feature>
<protein>
    <submittedName>
        <fullName evidence="6">Uncharacterized ABC transporter ATP-binding protein TM_0352</fullName>
    </submittedName>
</protein>
<dbReference type="PROSITE" id="PS50893">
    <property type="entry name" value="ABC_TRANSPORTER_2"/>
    <property type="match status" value="1"/>
</dbReference>
<evidence type="ECO:0000256" key="4">
    <source>
        <dbReference type="SAM" id="MobiDB-lite"/>
    </source>
</evidence>
<keyword evidence="1" id="KW-0813">Transport</keyword>
<name>A0AA35XDN5_GEOBA</name>
<dbReference type="FunFam" id="3.40.50.300:FF:000032">
    <property type="entry name" value="Export ABC transporter ATP-binding protein"/>
    <property type="match status" value="1"/>
</dbReference>
<evidence type="ECO:0000256" key="1">
    <source>
        <dbReference type="ARBA" id="ARBA00022448"/>
    </source>
</evidence>
<reference evidence="6" key="1">
    <citation type="submission" date="2023-03" db="EMBL/GenBank/DDBJ databases">
        <authorList>
            <person name="Steffen K."/>
            <person name="Cardenas P."/>
        </authorList>
    </citation>
    <scope>NUCLEOTIDE SEQUENCE</scope>
</reference>
<feature type="compositionally biased region" description="Acidic residues" evidence="4">
    <location>
        <begin position="248"/>
        <end position="265"/>
    </location>
</feature>
<evidence type="ECO:0000256" key="2">
    <source>
        <dbReference type="ARBA" id="ARBA00022741"/>
    </source>
</evidence>
<evidence type="ECO:0000256" key="3">
    <source>
        <dbReference type="ARBA" id="ARBA00022840"/>
    </source>
</evidence>
<keyword evidence="7" id="KW-1185">Reference proteome</keyword>
<proteinExistence type="predicted"/>
<feature type="compositionally biased region" description="Basic and acidic residues" evidence="4">
    <location>
        <begin position="210"/>
        <end position="221"/>
    </location>
</feature>
<organism evidence="6 7">
    <name type="scientific">Geodia barretti</name>
    <name type="common">Barrett's horny sponge</name>
    <dbReference type="NCBI Taxonomy" id="519541"/>
    <lineage>
        <taxon>Eukaryota</taxon>
        <taxon>Metazoa</taxon>
        <taxon>Porifera</taxon>
        <taxon>Demospongiae</taxon>
        <taxon>Heteroscleromorpha</taxon>
        <taxon>Tetractinellida</taxon>
        <taxon>Astrophorina</taxon>
        <taxon>Geodiidae</taxon>
        <taxon>Geodia</taxon>
    </lineage>
</organism>
<dbReference type="GO" id="GO:0005886">
    <property type="term" value="C:plasma membrane"/>
    <property type="evidence" value="ECO:0007669"/>
    <property type="project" value="TreeGrafter"/>
</dbReference>
<keyword evidence="3 6" id="KW-0067">ATP-binding</keyword>
<evidence type="ECO:0000259" key="5">
    <source>
        <dbReference type="PROSITE" id="PS50893"/>
    </source>
</evidence>
<feature type="domain" description="ABC transporter" evidence="5">
    <location>
        <begin position="1"/>
        <end position="216"/>
    </location>
</feature>
<dbReference type="Proteomes" id="UP001174909">
    <property type="component" value="Unassembled WGS sequence"/>
</dbReference>
<dbReference type="InterPro" id="IPR027417">
    <property type="entry name" value="P-loop_NTPase"/>
</dbReference>
<dbReference type="GO" id="GO:0016887">
    <property type="term" value="F:ATP hydrolysis activity"/>
    <property type="evidence" value="ECO:0007669"/>
    <property type="project" value="InterPro"/>
</dbReference>
<dbReference type="GO" id="GO:0005524">
    <property type="term" value="F:ATP binding"/>
    <property type="evidence" value="ECO:0007669"/>
    <property type="project" value="UniProtKB-KW"/>
</dbReference>
<dbReference type="SUPFAM" id="SSF52540">
    <property type="entry name" value="P-loop containing nucleoside triphosphate hydrolases"/>
    <property type="match status" value="1"/>
</dbReference>
<dbReference type="Pfam" id="PF00005">
    <property type="entry name" value="ABC_tran"/>
    <property type="match status" value="1"/>
</dbReference>
<dbReference type="CDD" id="cd03255">
    <property type="entry name" value="ABC_MJ0796_LolCDE_FtsE"/>
    <property type="match status" value="1"/>
</dbReference>
<dbReference type="Gene3D" id="3.40.50.300">
    <property type="entry name" value="P-loop containing nucleotide triphosphate hydrolases"/>
    <property type="match status" value="1"/>
</dbReference>
<dbReference type="InterPro" id="IPR003439">
    <property type="entry name" value="ABC_transporter-like_ATP-bd"/>
</dbReference>
<dbReference type="InterPro" id="IPR015854">
    <property type="entry name" value="ABC_transpr_LolD-like"/>
</dbReference>
<dbReference type="InterPro" id="IPR017911">
    <property type="entry name" value="MacB-like_ATP-bd"/>
</dbReference>
<evidence type="ECO:0000313" key="7">
    <source>
        <dbReference type="Proteomes" id="UP001174909"/>
    </source>
</evidence>
<dbReference type="InterPro" id="IPR017871">
    <property type="entry name" value="ABC_transporter-like_CS"/>
</dbReference>
<feature type="compositionally biased region" description="Acidic residues" evidence="4">
    <location>
        <begin position="222"/>
        <end position="237"/>
    </location>
</feature>
<dbReference type="EMBL" id="CASHTH010004224">
    <property type="protein sequence ID" value="CAI8054923.1"/>
    <property type="molecule type" value="Genomic_DNA"/>
</dbReference>
<gene>
    <name evidence="6" type="ORF">GBAR_LOCUS29968</name>
</gene>
<dbReference type="AlphaFoldDB" id="A0AA35XDN5"/>
<keyword evidence="2" id="KW-0547">Nucleotide-binding</keyword>
<dbReference type="SMART" id="SM00382">
    <property type="entry name" value="AAA"/>
    <property type="match status" value="1"/>
</dbReference>
<sequence>MQIPPGQFIALVGRSGSGKTTLLNLMAGLDKPTSGTILFEGEDLTEMGEKELTNIRRHKVGFVFQAFGLLPLLSAFENVELPLRISGYGVREREERTREALGIVGLLPRANHRPYELSGGEQQRVAIARAIVTRPPLILADEPTGELDSTNAQSIFGLFREMVETHGITVVAATHDSTLLAMADQVNEMRDGSIVGHLVGDDLQSRLEDIQASRYRDRPSVDVDEGGDESEDSDDASTDQPEPSGPQESDEAADDTAETTGQDDDYISRFRRPTDSSLQDASQLTARVP</sequence>
<dbReference type="PANTHER" id="PTHR24220">
    <property type="entry name" value="IMPORT ATP-BINDING PROTEIN"/>
    <property type="match status" value="1"/>
</dbReference>
<evidence type="ECO:0000313" key="6">
    <source>
        <dbReference type="EMBL" id="CAI8054923.1"/>
    </source>
</evidence>
<accession>A0AA35XDN5</accession>
<dbReference type="InterPro" id="IPR003593">
    <property type="entry name" value="AAA+_ATPase"/>
</dbReference>
<dbReference type="GO" id="GO:0022857">
    <property type="term" value="F:transmembrane transporter activity"/>
    <property type="evidence" value="ECO:0007669"/>
    <property type="project" value="UniProtKB-ARBA"/>
</dbReference>
<dbReference type="PROSITE" id="PS00211">
    <property type="entry name" value="ABC_TRANSPORTER_1"/>
    <property type="match status" value="1"/>
</dbReference>
<comment type="caution">
    <text evidence="6">The sequence shown here is derived from an EMBL/GenBank/DDBJ whole genome shotgun (WGS) entry which is preliminary data.</text>
</comment>
<dbReference type="GO" id="GO:0098796">
    <property type="term" value="C:membrane protein complex"/>
    <property type="evidence" value="ECO:0007669"/>
    <property type="project" value="UniProtKB-ARBA"/>
</dbReference>
<dbReference type="PANTHER" id="PTHR24220:SF685">
    <property type="entry name" value="ABC TRANSPORTER RELATED"/>
    <property type="match status" value="1"/>
</dbReference>